<gene>
    <name evidence="6" type="primary">ALD1_1</name>
    <name evidence="6" type="ORF">ANN_26457</name>
</gene>
<dbReference type="EMBL" id="JAJSOF020000039">
    <property type="protein sequence ID" value="KAJ4426659.1"/>
    <property type="molecule type" value="Genomic_DNA"/>
</dbReference>
<protein>
    <recommendedName>
        <fullName evidence="3">fructose-bisphosphate aldolase</fullName>
        <ecNumber evidence="3">4.1.2.13</ecNumber>
    </recommendedName>
</protein>
<evidence type="ECO:0000256" key="4">
    <source>
        <dbReference type="ARBA" id="ARBA00023152"/>
    </source>
</evidence>
<accession>A0ABQ8RY74</accession>
<reference evidence="6 7" key="1">
    <citation type="journal article" date="2022" name="Allergy">
        <title>Genome assembly and annotation of Periplaneta americana reveal a comprehensive cockroach allergen profile.</title>
        <authorList>
            <person name="Wang L."/>
            <person name="Xiong Q."/>
            <person name="Saelim N."/>
            <person name="Wang L."/>
            <person name="Nong W."/>
            <person name="Wan A.T."/>
            <person name="Shi M."/>
            <person name="Liu X."/>
            <person name="Cao Q."/>
            <person name="Hui J.H.L."/>
            <person name="Sookrung N."/>
            <person name="Leung T.F."/>
            <person name="Tungtrongchitr A."/>
            <person name="Tsui S.K.W."/>
        </authorList>
    </citation>
    <scope>NUCLEOTIDE SEQUENCE [LARGE SCALE GENOMIC DNA]</scope>
    <source>
        <strain evidence="6">PWHHKU_190912</strain>
    </source>
</reference>
<dbReference type="InterPro" id="IPR000741">
    <property type="entry name" value="FBA_I"/>
</dbReference>
<keyword evidence="7" id="KW-1185">Reference proteome</keyword>
<dbReference type="Proteomes" id="UP001148838">
    <property type="component" value="Unassembled WGS sequence"/>
</dbReference>
<dbReference type="Pfam" id="PF00274">
    <property type="entry name" value="Glycolytic"/>
    <property type="match status" value="1"/>
</dbReference>
<dbReference type="Gene3D" id="3.20.20.70">
    <property type="entry name" value="Aldolase class I"/>
    <property type="match status" value="1"/>
</dbReference>
<sequence length="67" mass="7487">MTTYFNYPPPALQEELNKIANAIVAPGKGILAADESTATIGKRFGDIGVENTEENRRLYRQFEKNLT</sequence>
<proteinExistence type="inferred from homology"/>
<name>A0ABQ8RY74_PERAM</name>
<organism evidence="6 7">
    <name type="scientific">Periplaneta americana</name>
    <name type="common">American cockroach</name>
    <name type="synonym">Blatta americana</name>
    <dbReference type="NCBI Taxonomy" id="6978"/>
    <lineage>
        <taxon>Eukaryota</taxon>
        <taxon>Metazoa</taxon>
        <taxon>Ecdysozoa</taxon>
        <taxon>Arthropoda</taxon>
        <taxon>Hexapoda</taxon>
        <taxon>Insecta</taxon>
        <taxon>Pterygota</taxon>
        <taxon>Neoptera</taxon>
        <taxon>Polyneoptera</taxon>
        <taxon>Dictyoptera</taxon>
        <taxon>Blattodea</taxon>
        <taxon>Blattoidea</taxon>
        <taxon>Blattidae</taxon>
        <taxon>Blattinae</taxon>
        <taxon>Periplaneta</taxon>
    </lineage>
</organism>
<comment type="caution">
    <text evidence="6">The sequence shown here is derived from an EMBL/GenBank/DDBJ whole genome shotgun (WGS) entry which is preliminary data.</text>
</comment>
<dbReference type="EC" id="4.1.2.13" evidence="3"/>
<evidence type="ECO:0000256" key="1">
    <source>
        <dbReference type="ARBA" id="ARBA00004714"/>
    </source>
</evidence>
<dbReference type="InterPro" id="IPR013785">
    <property type="entry name" value="Aldolase_TIM"/>
</dbReference>
<evidence type="ECO:0000313" key="6">
    <source>
        <dbReference type="EMBL" id="KAJ4426659.1"/>
    </source>
</evidence>
<dbReference type="PANTHER" id="PTHR11627">
    <property type="entry name" value="FRUCTOSE-BISPHOSPHATE ALDOLASE"/>
    <property type="match status" value="1"/>
</dbReference>
<dbReference type="SUPFAM" id="SSF51569">
    <property type="entry name" value="Aldolase"/>
    <property type="match status" value="1"/>
</dbReference>
<evidence type="ECO:0000256" key="2">
    <source>
        <dbReference type="ARBA" id="ARBA00010387"/>
    </source>
</evidence>
<evidence type="ECO:0000313" key="7">
    <source>
        <dbReference type="Proteomes" id="UP001148838"/>
    </source>
</evidence>
<comment type="similarity">
    <text evidence="2">Belongs to the class I fructose-bisphosphate aldolase family.</text>
</comment>
<evidence type="ECO:0000256" key="3">
    <source>
        <dbReference type="ARBA" id="ARBA00013068"/>
    </source>
</evidence>
<comment type="pathway">
    <text evidence="1">Carbohydrate degradation; glycolysis; D-glyceraldehyde 3-phosphate and glycerone phosphate from D-glucose: step 4/4.</text>
</comment>
<keyword evidence="5" id="KW-0456">Lyase</keyword>
<keyword evidence="4" id="KW-0324">Glycolysis</keyword>
<evidence type="ECO:0000256" key="5">
    <source>
        <dbReference type="ARBA" id="ARBA00023239"/>
    </source>
</evidence>